<dbReference type="GO" id="GO:0007165">
    <property type="term" value="P:signal transduction"/>
    <property type="evidence" value="ECO:0007669"/>
    <property type="project" value="InterPro"/>
</dbReference>
<dbReference type="Bgee" id="ENSCHIG00000012247">
    <property type="expression patterns" value="Expressed in prefrontal cortex and 17 other cell types or tissues"/>
</dbReference>
<accession>A0A452EB11</accession>
<name>A0A452EB11_CAPHI</name>
<reference evidence="2" key="2">
    <citation type="submission" date="2025-08" db="UniProtKB">
        <authorList>
            <consortium name="Ensembl"/>
        </authorList>
    </citation>
    <scope>IDENTIFICATION</scope>
</reference>
<dbReference type="Gene3D" id="2.130.10.10">
    <property type="entry name" value="YVTN repeat-like/Quinoprotein amine dehydrogenase"/>
    <property type="match status" value="1"/>
</dbReference>
<evidence type="ECO:0000256" key="1">
    <source>
        <dbReference type="SAM" id="Coils"/>
    </source>
</evidence>
<protein>
    <submittedName>
        <fullName evidence="2">Uncharacterized protein</fullName>
    </submittedName>
</protein>
<dbReference type="Ensembl" id="ENSCHIT00000017124.1">
    <property type="protein sequence ID" value="ENSCHIP00000009350.1"/>
    <property type="gene ID" value="ENSCHIG00000012247.1"/>
</dbReference>
<dbReference type="PANTHER" id="PTHR19850">
    <property type="entry name" value="GUANINE NUCLEOTIDE-BINDING PROTEIN BETA G PROTEIN BETA"/>
    <property type="match status" value="1"/>
</dbReference>
<sequence>MSELDQLRQEAEQLKDQIRDARKACADATLSQITNTDPVGRVQTRTRRTLRGHLAKIYAMHWGTDSRLLVSNFKSSRPSPHLLLKPRAQFSLREESLCCN</sequence>
<keyword evidence="1" id="KW-0175">Coiled coil</keyword>
<reference evidence="2" key="3">
    <citation type="submission" date="2025-09" db="UniProtKB">
        <authorList>
            <consortium name="Ensembl"/>
        </authorList>
    </citation>
    <scope>IDENTIFICATION</scope>
</reference>
<keyword evidence="3" id="KW-1185">Reference proteome</keyword>
<organism evidence="2 3">
    <name type="scientific">Capra hircus</name>
    <name type="common">Goat</name>
    <dbReference type="NCBI Taxonomy" id="9925"/>
    <lineage>
        <taxon>Eukaryota</taxon>
        <taxon>Metazoa</taxon>
        <taxon>Chordata</taxon>
        <taxon>Craniata</taxon>
        <taxon>Vertebrata</taxon>
        <taxon>Euteleostomi</taxon>
        <taxon>Mammalia</taxon>
        <taxon>Eutheria</taxon>
        <taxon>Laurasiatheria</taxon>
        <taxon>Artiodactyla</taxon>
        <taxon>Ruminantia</taxon>
        <taxon>Pecora</taxon>
        <taxon>Bovidae</taxon>
        <taxon>Caprinae</taxon>
        <taxon>Capra</taxon>
    </lineage>
</organism>
<dbReference type="Proteomes" id="UP000291000">
    <property type="component" value="Chromosome 18"/>
</dbReference>
<dbReference type="EMBL" id="LWLT01000020">
    <property type="status" value="NOT_ANNOTATED_CDS"/>
    <property type="molecule type" value="Genomic_DNA"/>
</dbReference>
<dbReference type="AlphaFoldDB" id="A0A452EB11"/>
<dbReference type="InterPro" id="IPR015943">
    <property type="entry name" value="WD40/YVTN_repeat-like_dom_sf"/>
</dbReference>
<feature type="coiled-coil region" evidence="1">
    <location>
        <begin position="1"/>
        <end position="31"/>
    </location>
</feature>
<dbReference type="InterPro" id="IPR016346">
    <property type="entry name" value="G-protein_beta_1-5"/>
</dbReference>
<evidence type="ECO:0000313" key="3">
    <source>
        <dbReference type="Proteomes" id="UP000291000"/>
    </source>
</evidence>
<evidence type="ECO:0000313" key="2">
    <source>
        <dbReference type="Ensembl" id="ENSCHIP00000009350.1"/>
    </source>
</evidence>
<dbReference type="GeneTree" id="ENSGT01000000214413"/>
<proteinExistence type="predicted"/>
<reference evidence="2 3" key="1">
    <citation type="submission" date="2016-04" db="EMBL/GenBank/DDBJ databases">
        <title>Polished mammalian reference genomes with single-molecule sequencing and chromosome conformation capture applied to the Capra hircus genome.</title>
        <authorList>
            <person name="Bickhart D.M."/>
            <person name="Koren S."/>
            <person name="Rosen B."/>
            <person name="Hastie A."/>
            <person name="Liachko I."/>
            <person name="Sullivan S.T."/>
            <person name="Burton J."/>
            <person name="Sayre B.L."/>
            <person name="Huson H.J."/>
            <person name="Lee J."/>
            <person name="Lam E."/>
            <person name="Kelley C.M."/>
            <person name="Hutchison J.L."/>
            <person name="Zhou Y."/>
            <person name="Sun J."/>
            <person name="Crisa A."/>
            <person name="Schwartz J.C."/>
            <person name="Hammond J.A."/>
            <person name="Schroeder S.G."/>
            <person name="Liu G.E."/>
            <person name="Dunham M."/>
            <person name="Shendure J."/>
            <person name="Sonstegard T.S."/>
            <person name="Phillippy A.M."/>
            <person name="Van Tassell C.P."/>
            <person name="Smith T.P."/>
        </authorList>
    </citation>
    <scope>NUCLEOTIDE SEQUENCE [LARGE SCALE GENOMIC DNA]</scope>
</reference>